<reference evidence="2 3" key="1">
    <citation type="submission" date="2023-10" db="EMBL/GenBank/DDBJ databases">
        <authorList>
            <person name="Maclean D."/>
            <person name="Macfadyen A."/>
        </authorList>
    </citation>
    <scope>NUCLEOTIDE SEQUENCE [LARGE SCALE GENOMIC DNA]</scope>
</reference>
<feature type="compositionally biased region" description="Low complexity" evidence="1">
    <location>
        <begin position="77"/>
        <end position="86"/>
    </location>
</feature>
<organism evidence="2 3">
    <name type="scientific">Coccomyxa viridis</name>
    <dbReference type="NCBI Taxonomy" id="1274662"/>
    <lineage>
        <taxon>Eukaryota</taxon>
        <taxon>Viridiplantae</taxon>
        <taxon>Chlorophyta</taxon>
        <taxon>core chlorophytes</taxon>
        <taxon>Trebouxiophyceae</taxon>
        <taxon>Trebouxiophyceae incertae sedis</taxon>
        <taxon>Coccomyxaceae</taxon>
        <taxon>Coccomyxa</taxon>
    </lineage>
</organism>
<dbReference type="Proteomes" id="UP001314263">
    <property type="component" value="Unassembled WGS sequence"/>
</dbReference>
<feature type="region of interest" description="Disordered" evidence="1">
    <location>
        <begin position="71"/>
        <end position="108"/>
    </location>
</feature>
<comment type="caution">
    <text evidence="2">The sequence shown here is derived from an EMBL/GenBank/DDBJ whole genome shotgun (WGS) entry which is preliminary data.</text>
</comment>
<feature type="compositionally biased region" description="Acidic residues" evidence="1">
    <location>
        <begin position="94"/>
        <end position="108"/>
    </location>
</feature>
<accession>A0AAV1I9D2</accession>
<evidence type="ECO:0000313" key="2">
    <source>
        <dbReference type="EMBL" id="CAK0782641.1"/>
    </source>
</evidence>
<proteinExistence type="predicted"/>
<dbReference type="AlphaFoldDB" id="A0AAV1I9D2"/>
<name>A0AAV1I9D2_9CHLO</name>
<gene>
    <name evidence="2" type="ORF">CVIRNUC_005840</name>
</gene>
<dbReference type="EMBL" id="CAUYUE010000007">
    <property type="protein sequence ID" value="CAK0782641.1"/>
    <property type="molecule type" value="Genomic_DNA"/>
</dbReference>
<sequence length="108" mass="11835">MLSALEIEQRPLEEVLGAIWAQSERTYFCASAFQAAADHPLLMRFPQAICAMLRSGIAEYDKHISLARQTMRAHPSAQAAPMQQAAEVQHGDEDGNDSMSDDSESGEV</sequence>
<evidence type="ECO:0000256" key="1">
    <source>
        <dbReference type="SAM" id="MobiDB-lite"/>
    </source>
</evidence>
<protein>
    <submittedName>
        <fullName evidence="2">Uncharacterized protein</fullName>
    </submittedName>
</protein>
<keyword evidence="3" id="KW-1185">Reference proteome</keyword>
<evidence type="ECO:0000313" key="3">
    <source>
        <dbReference type="Proteomes" id="UP001314263"/>
    </source>
</evidence>